<reference evidence="3" key="2">
    <citation type="submission" date="2022-10" db="EMBL/GenBank/DDBJ databases">
        <title>The complete genomes of actinobacterial strains from the NBC collection.</title>
        <authorList>
            <person name="Joergensen T.S."/>
            <person name="Alvarez Arevalo M."/>
            <person name="Sterndorff E.B."/>
            <person name="Faurdal D."/>
            <person name="Vuksanovic O."/>
            <person name="Mourched A.-S."/>
            <person name="Charusanti P."/>
            <person name="Shaw S."/>
            <person name="Blin K."/>
            <person name="Weber T."/>
        </authorList>
    </citation>
    <scope>NUCLEOTIDE SEQUENCE</scope>
    <source>
        <strain evidence="3">NBC_01256</strain>
    </source>
</reference>
<dbReference type="Proteomes" id="UP001432292">
    <property type="component" value="Chromosome"/>
</dbReference>
<dbReference type="Proteomes" id="UP000435837">
    <property type="component" value="Unassembled WGS sequence"/>
</dbReference>
<feature type="region of interest" description="Disordered" evidence="1">
    <location>
        <begin position="19"/>
        <end position="54"/>
    </location>
</feature>
<evidence type="ECO:0000313" key="2">
    <source>
        <dbReference type="EMBL" id="GFE05666.1"/>
    </source>
</evidence>
<keyword evidence="5" id="KW-1185">Reference proteome</keyword>
<evidence type="ECO:0000313" key="3">
    <source>
        <dbReference type="EMBL" id="WUS20950.1"/>
    </source>
</evidence>
<accession>A0A640S5N1</accession>
<sequence>MNPPFPRPAKPDYTKVFVEPAYPEGEPYGGTDQDDDDSGFPASGRSQPDLPEGR</sequence>
<gene>
    <name evidence="3" type="ORF">OG727_00775</name>
    <name evidence="2" type="ORF">Scani_19340</name>
</gene>
<name>A0A640S5N1_9ACTN</name>
<dbReference type="RefSeq" id="WP_159472205.1">
    <property type="nucleotide sequence ID" value="NZ_BAAATH010000004.1"/>
</dbReference>
<proteinExistence type="predicted"/>
<evidence type="ECO:0000313" key="5">
    <source>
        <dbReference type="Proteomes" id="UP001432292"/>
    </source>
</evidence>
<dbReference type="EMBL" id="BLIN01000003">
    <property type="protein sequence ID" value="GFE05666.1"/>
    <property type="molecule type" value="Genomic_DNA"/>
</dbReference>
<dbReference type="EMBL" id="CP108473">
    <property type="protein sequence ID" value="WUS20950.1"/>
    <property type="molecule type" value="Genomic_DNA"/>
</dbReference>
<organism evidence="2 4">
    <name type="scientific">Streptomyces caniferus</name>
    <dbReference type="NCBI Taxonomy" id="285557"/>
    <lineage>
        <taxon>Bacteria</taxon>
        <taxon>Bacillati</taxon>
        <taxon>Actinomycetota</taxon>
        <taxon>Actinomycetes</taxon>
        <taxon>Kitasatosporales</taxon>
        <taxon>Streptomycetaceae</taxon>
        <taxon>Streptomyces</taxon>
    </lineage>
</organism>
<evidence type="ECO:0000313" key="4">
    <source>
        <dbReference type="Proteomes" id="UP000435837"/>
    </source>
</evidence>
<protein>
    <submittedName>
        <fullName evidence="2">Uncharacterized protein</fullName>
    </submittedName>
</protein>
<dbReference type="GeneID" id="96640614"/>
<reference evidence="2 4" key="1">
    <citation type="submission" date="2019-12" db="EMBL/GenBank/DDBJ databases">
        <title>Whole genome shotgun sequence of Streptomyces caniferus NBRC 15389.</title>
        <authorList>
            <person name="Ichikawa N."/>
            <person name="Kimura A."/>
            <person name="Kitahashi Y."/>
            <person name="Komaki H."/>
            <person name="Tamura T."/>
        </authorList>
    </citation>
    <scope>NUCLEOTIDE SEQUENCE [LARGE SCALE GENOMIC DNA]</scope>
    <source>
        <strain evidence="2 4">NBRC 15389</strain>
    </source>
</reference>
<evidence type="ECO:0000256" key="1">
    <source>
        <dbReference type="SAM" id="MobiDB-lite"/>
    </source>
</evidence>
<dbReference type="AlphaFoldDB" id="A0A640S5N1"/>